<keyword evidence="2" id="KW-0645">Protease</keyword>
<evidence type="ECO:0000313" key="6">
    <source>
        <dbReference type="EMBL" id="MBA4646135.1"/>
    </source>
</evidence>
<dbReference type="GO" id="GO:0008234">
    <property type="term" value="F:cysteine-type peptidase activity"/>
    <property type="evidence" value="ECO:0007669"/>
    <property type="project" value="UniProtKB-KW"/>
</dbReference>
<comment type="similarity">
    <text evidence="1">Belongs to the peptidase C48 family.</text>
</comment>
<dbReference type="GO" id="GO:0000338">
    <property type="term" value="P:protein deneddylation"/>
    <property type="evidence" value="ECO:0007669"/>
    <property type="project" value="TreeGrafter"/>
</dbReference>
<dbReference type="InterPro" id="IPR038765">
    <property type="entry name" value="Papain-like_cys_pep_sf"/>
</dbReference>
<dbReference type="PROSITE" id="PS50600">
    <property type="entry name" value="ULP_PROTEASE"/>
    <property type="match status" value="1"/>
</dbReference>
<dbReference type="InterPro" id="IPR003653">
    <property type="entry name" value="Peptidase_C48_C"/>
</dbReference>
<evidence type="ECO:0000256" key="3">
    <source>
        <dbReference type="ARBA" id="ARBA00022801"/>
    </source>
</evidence>
<dbReference type="GO" id="GO:0019784">
    <property type="term" value="F:deNEDDylase activity"/>
    <property type="evidence" value="ECO:0007669"/>
    <property type="project" value="InterPro"/>
</dbReference>
<evidence type="ECO:0000259" key="5">
    <source>
        <dbReference type="PROSITE" id="PS50600"/>
    </source>
</evidence>
<dbReference type="GO" id="GO:0006508">
    <property type="term" value="P:proteolysis"/>
    <property type="evidence" value="ECO:0007669"/>
    <property type="project" value="UniProtKB-KW"/>
</dbReference>
<reference evidence="6" key="1">
    <citation type="journal article" date="2013" name="J. Plant Res.">
        <title>Effect of fungi and light on seed germination of three Opuntia species from semiarid lands of central Mexico.</title>
        <authorList>
            <person name="Delgado-Sanchez P."/>
            <person name="Jimenez-Bremont J.F."/>
            <person name="Guerrero-Gonzalez Mde L."/>
            <person name="Flores J."/>
        </authorList>
    </citation>
    <scope>NUCLEOTIDE SEQUENCE</scope>
    <source>
        <tissue evidence="6">Cladode</tissue>
    </source>
</reference>
<dbReference type="InterPro" id="IPR044613">
    <property type="entry name" value="Nep1/2-like"/>
</dbReference>
<evidence type="ECO:0000256" key="4">
    <source>
        <dbReference type="ARBA" id="ARBA00022807"/>
    </source>
</evidence>
<keyword evidence="3" id="KW-0378">Hydrolase</keyword>
<dbReference type="Pfam" id="PF02902">
    <property type="entry name" value="Peptidase_C48"/>
    <property type="match status" value="1"/>
</dbReference>
<dbReference type="EMBL" id="GISG01144958">
    <property type="protein sequence ID" value="MBA4646135.1"/>
    <property type="molecule type" value="Transcribed_RNA"/>
</dbReference>
<dbReference type="AlphaFoldDB" id="A0A7C8ZNM0"/>
<dbReference type="Gene3D" id="3.40.395.10">
    <property type="entry name" value="Adenoviral Proteinase, Chain A"/>
    <property type="match status" value="1"/>
</dbReference>
<protein>
    <recommendedName>
        <fullName evidence="5">Ubiquitin-like protease family profile domain-containing protein</fullName>
    </recommendedName>
</protein>
<sequence length="297" mass="33379">MDGQPAEISVEHKSGSVHLFSEKAVTAYLTAAFSTDEVKLLSDVRSECKGLTGTQWNFDLSHAPQKHVNAEYLKGLINVVLARGAGDRAGRFCVGRFAIQMYCELLHERQQLYPTYCRKSVFIPPHDKARLNRVDTVVTTLAETFGKVEMGHVTNVFMPLFECVDEHWLLLVGDLEVRKFLVYDSLQKKRPGVRGDLIECARDVIGAALTMLPNYSDARQWVIDYPSCPQQGNGYDCGVYVMVLLDLISMRAEKVEFDPQHVRQVRDKLLLSLLQGKIAHFPGALLPYTVPHARSAE</sequence>
<dbReference type="PANTHER" id="PTHR46468">
    <property type="entry name" value="SENTRIN-SPECIFIC PROTEASE 8"/>
    <property type="match status" value="1"/>
</dbReference>
<dbReference type="SUPFAM" id="SSF54001">
    <property type="entry name" value="Cysteine proteinases"/>
    <property type="match status" value="1"/>
</dbReference>
<accession>A0A7C8ZNM0</accession>
<feature type="domain" description="Ubiquitin-like protease family profile" evidence="5">
    <location>
        <begin position="77"/>
        <end position="248"/>
    </location>
</feature>
<organism evidence="6">
    <name type="scientific">Opuntia streptacantha</name>
    <name type="common">Prickly pear cactus</name>
    <name type="synonym">Opuntia cardona</name>
    <dbReference type="NCBI Taxonomy" id="393608"/>
    <lineage>
        <taxon>Eukaryota</taxon>
        <taxon>Viridiplantae</taxon>
        <taxon>Streptophyta</taxon>
        <taxon>Embryophyta</taxon>
        <taxon>Tracheophyta</taxon>
        <taxon>Spermatophyta</taxon>
        <taxon>Magnoliopsida</taxon>
        <taxon>eudicotyledons</taxon>
        <taxon>Gunneridae</taxon>
        <taxon>Pentapetalae</taxon>
        <taxon>Caryophyllales</taxon>
        <taxon>Cactineae</taxon>
        <taxon>Cactaceae</taxon>
        <taxon>Opuntioideae</taxon>
        <taxon>Opuntia</taxon>
    </lineage>
</organism>
<proteinExistence type="inferred from homology"/>
<dbReference type="PANTHER" id="PTHR46468:SF1">
    <property type="entry name" value="SENTRIN-SPECIFIC PROTEASE 8"/>
    <property type="match status" value="1"/>
</dbReference>
<keyword evidence="4" id="KW-0788">Thiol protease</keyword>
<evidence type="ECO:0000256" key="1">
    <source>
        <dbReference type="ARBA" id="ARBA00005234"/>
    </source>
</evidence>
<name>A0A7C8ZNM0_OPUST</name>
<reference evidence="6" key="2">
    <citation type="submission" date="2020-07" db="EMBL/GenBank/DDBJ databases">
        <authorList>
            <person name="Vera ALvarez R."/>
            <person name="Arias-Moreno D.M."/>
            <person name="Jimenez-Jacinto V."/>
            <person name="Jimenez-Bremont J.F."/>
            <person name="Swaminathan K."/>
            <person name="Moose S.P."/>
            <person name="Guerrero-Gonzalez M.L."/>
            <person name="Marino-Ramirez L."/>
            <person name="Landsman D."/>
            <person name="Rodriguez-Kessler M."/>
            <person name="Delgado-Sanchez P."/>
        </authorList>
    </citation>
    <scope>NUCLEOTIDE SEQUENCE</scope>
    <source>
        <tissue evidence="6">Cladode</tissue>
    </source>
</reference>
<evidence type="ECO:0000256" key="2">
    <source>
        <dbReference type="ARBA" id="ARBA00022670"/>
    </source>
</evidence>